<dbReference type="Pfam" id="PF00573">
    <property type="entry name" value="Ribosomal_L4"/>
    <property type="match status" value="1"/>
</dbReference>
<dbReference type="PANTHER" id="PTHR10746">
    <property type="entry name" value="50S RIBOSOMAL PROTEIN L4"/>
    <property type="match status" value="1"/>
</dbReference>
<reference evidence="7 8" key="1">
    <citation type="journal article" date="2020" name="Front. Microbiol.">
        <title>Single-cell genomics of novel Actinobacteria with the Wood-Ljungdahl pathway discovered in a serpentinizing system.</title>
        <authorList>
            <person name="Merino N."/>
            <person name="Kawai M."/>
            <person name="Boyd E.S."/>
            <person name="Colman D.R."/>
            <person name="McGlynn S.E."/>
            <person name="Nealson K.H."/>
            <person name="Kurokawa K."/>
            <person name="Hongoh Y."/>
        </authorList>
    </citation>
    <scope>NUCLEOTIDE SEQUENCE [LARGE SCALE GENOMIC DNA]</scope>
    <source>
        <strain evidence="7 8">S44</strain>
    </source>
</reference>
<comment type="similarity">
    <text evidence="1">Belongs to the universal ribosomal protein uL4 family.</text>
</comment>
<dbReference type="SUPFAM" id="SSF52166">
    <property type="entry name" value="Ribosomal protein L4"/>
    <property type="match status" value="1"/>
</dbReference>
<dbReference type="GO" id="GO:0005840">
    <property type="term" value="C:ribosome"/>
    <property type="evidence" value="ECO:0007669"/>
    <property type="project" value="UniProtKB-KW"/>
</dbReference>
<dbReference type="AlphaFoldDB" id="A0A6V8Q000"/>
<evidence type="ECO:0000256" key="2">
    <source>
        <dbReference type="ARBA" id="ARBA00022980"/>
    </source>
</evidence>
<dbReference type="Gene3D" id="3.40.1370.10">
    <property type="match status" value="1"/>
</dbReference>
<evidence type="ECO:0000313" key="7">
    <source>
        <dbReference type="EMBL" id="GFP38079.1"/>
    </source>
</evidence>
<feature type="compositionally biased region" description="Polar residues" evidence="6">
    <location>
        <begin position="43"/>
        <end position="56"/>
    </location>
</feature>
<evidence type="ECO:0000256" key="3">
    <source>
        <dbReference type="ARBA" id="ARBA00023274"/>
    </source>
</evidence>
<sequence length="240" mass="26739">MVLARVVGMEGQKVSDLELAEEIFSVDINEVLMQEVIKNYQASQRQGTASTKNRSAVSGGGIKPWRQKGTGRARAGSIRSPLWRGGGTVFGPTPRDFSYAIPRKKKTRARLMALTDKARQSKIVIVEGWKFDTPSTRRAREFLERISARGKVLLILDPQDRNALSSFRNLNYVRIILPPTLNPCSSSGPGDRLWFGISYTYVQSLNFKNLLNRSLNLSLVGIRGYHKGIPVLLGHSITLL</sequence>
<evidence type="ECO:0000313" key="8">
    <source>
        <dbReference type="Proteomes" id="UP000561271"/>
    </source>
</evidence>
<dbReference type="EMBL" id="BLSC01000316">
    <property type="protein sequence ID" value="GFP38079.1"/>
    <property type="molecule type" value="Genomic_DNA"/>
</dbReference>
<feature type="region of interest" description="Disordered" evidence="6">
    <location>
        <begin position="43"/>
        <end position="77"/>
    </location>
</feature>
<evidence type="ECO:0000256" key="1">
    <source>
        <dbReference type="ARBA" id="ARBA00010528"/>
    </source>
</evidence>
<comment type="caution">
    <text evidence="7">The sequence shown here is derived from an EMBL/GenBank/DDBJ whole genome shotgun (WGS) entry which is preliminary data.</text>
</comment>
<keyword evidence="3" id="KW-0687">Ribonucleoprotein</keyword>
<organism evidence="7 8">
    <name type="scientific">Candidatus Hakubella thermalkaliphila</name>
    <dbReference type="NCBI Taxonomy" id="2754717"/>
    <lineage>
        <taxon>Bacteria</taxon>
        <taxon>Bacillati</taxon>
        <taxon>Actinomycetota</taxon>
        <taxon>Actinomycetota incertae sedis</taxon>
        <taxon>Candidatus Hakubellales</taxon>
        <taxon>Candidatus Hakubellaceae</taxon>
        <taxon>Candidatus Hakubella</taxon>
    </lineage>
</organism>
<evidence type="ECO:0000256" key="6">
    <source>
        <dbReference type="SAM" id="MobiDB-lite"/>
    </source>
</evidence>
<dbReference type="GO" id="GO:0006412">
    <property type="term" value="P:translation"/>
    <property type="evidence" value="ECO:0007669"/>
    <property type="project" value="InterPro"/>
</dbReference>
<dbReference type="Proteomes" id="UP000561271">
    <property type="component" value="Unassembled WGS sequence"/>
</dbReference>
<dbReference type="InterPro" id="IPR002136">
    <property type="entry name" value="Ribosomal_uL4"/>
</dbReference>
<evidence type="ECO:0000256" key="5">
    <source>
        <dbReference type="ARBA" id="ARBA00035462"/>
    </source>
</evidence>
<dbReference type="InterPro" id="IPR013005">
    <property type="entry name" value="Ribosomal_uL4-like"/>
</dbReference>
<dbReference type="GO" id="GO:0003735">
    <property type="term" value="F:structural constituent of ribosome"/>
    <property type="evidence" value="ECO:0007669"/>
    <property type="project" value="InterPro"/>
</dbReference>
<dbReference type="PANTHER" id="PTHR10746:SF6">
    <property type="entry name" value="LARGE RIBOSOMAL SUBUNIT PROTEIN UL4M"/>
    <property type="match status" value="1"/>
</dbReference>
<dbReference type="GO" id="GO:1990904">
    <property type="term" value="C:ribonucleoprotein complex"/>
    <property type="evidence" value="ECO:0007669"/>
    <property type="project" value="UniProtKB-KW"/>
</dbReference>
<feature type="non-terminal residue" evidence="7">
    <location>
        <position position="240"/>
    </location>
</feature>
<evidence type="ECO:0000256" key="4">
    <source>
        <dbReference type="ARBA" id="ARBA00035244"/>
    </source>
</evidence>
<name>A0A6V8Q000_9ACTN</name>
<accession>A0A6V8Q000</accession>
<proteinExistence type="inferred from homology"/>
<gene>
    <name evidence="7" type="ORF">HKBW3S44_01759</name>
</gene>
<keyword evidence="2 7" id="KW-0689">Ribosomal protein</keyword>
<dbReference type="NCBIfam" id="TIGR03953">
    <property type="entry name" value="rplD_bact"/>
    <property type="match status" value="1"/>
</dbReference>
<dbReference type="HAMAP" id="MF_01328_B">
    <property type="entry name" value="Ribosomal_uL4_B"/>
    <property type="match status" value="1"/>
</dbReference>
<protein>
    <recommendedName>
        <fullName evidence="4">Large ribosomal subunit protein uL4</fullName>
    </recommendedName>
    <alternativeName>
        <fullName evidence="5">50S ribosomal protein L4</fullName>
    </alternativeName>
</protein>
<dbReference type="InterPro" id="IPR023574">
    <property type="entry name" value="Ribosomal_uL4_dom_sf"/>
</dbReference>